<feature type="transmembrane region" description="Helical" evidence="7">
    <location>
        <begin position="176"/>
        <end position="195"/>
    </location>
</feature>
<dbReference type="GO" id="GO:0022857">
    <property type="term" value="F:transmembrane transporter activity"/>
    <property type="evidence" value="ECO:0007669"/>
    <property type="project" value="InterPro"/>
</dbReference>
<evidence type="ECO:0000256" key="2">
    <source>
        <dbReference type="ARBA" id="ARBA00022448"/>
    </source>
</evidence>
<dbReference type="GO" id="GO:0016020">
    <property type="term" value="C:membrane"/>
    <property type="evidence" value="ECO:0007669"/>
    <property type="project" value="UniProtKB-SubCell"/>
</dbReference>
<evidence type="ECO:0000313" key="9">
    <source>
        <dbReference type="EMBL" id="KAH8693806.1"/>
    </source>
</evidence>
<dbReference type="InterPro" id="IPR050930">
    <property type="entry name" value="MFS_Vesicular_Transporter"/>
</dbReference>
<feature type="transmembrane region" description="Helical" evidence="7">
    <location>
        <begin position="341"/>
        <end position="361"/>
    </location>
</feature>
<protein>
    <submittedName>
        <fullName evidence="9">Major facilitator superfamily domain-containing protein</fullName>
    </submittedName>
</protein>
<gene>
    <name evidence="9" type="ORF">BGW36DRAFT_429838</name>
</gene>
<dbReference type="GeneID" id="70251031"/>
<dbReference type="Proteomes" id="UP001201262">
    <property type="component" value="Unassembled WGS sequence"/>
</dbReference>
<feature type="transmembrane region" description="Helical" evidence="7">
    <location>
        <begin position="54"/>
        <end position="75"/>
    </location>
</feature>
<feature type="transmembrane region" description="Helical" evidence="7">
    <location>
        <begin position="373"/>
        <end position="397"/>
    </location>
</feature>
<dbReference type="RefSeq" id="XP_046069476.1">
    <property type="nucleotide sequence ID" value="XM_046220744.1"/>
</dbReference>
<keyword evidence="4 7" id="KW-1133">Transmembrane helix</keyword>
<feature type="transmembrane region" description="Helical" evidence="7">
    <location>
        <begin position="304"/>
        <end position="321"/>
    </location>
</feature>
<dbReference type="EMBL" id="JAJTJA010000009">
    <property type="protein sequence ID" value="KAH8693806.1"/>
    <property type="molecule type" value="Genomic_DNA"/>
</dbReference>
<dbReference type="InterPro" id="IPR011701">
    <property type="entry name" value="MFS"/>
</dbReference>
<dbReference type="PANTHER" id="PTHR23506">
    <property type="entry name" value="GH10249P"/>
    <property type="match status" value="1"/>
</dbReference>
<dbReference type="InterPro" id="IPR020846">
    <property type="entry name" value="MFS_dom"/>
</dbReference>
<comment type="subcellular location">
    <subcellularLocation>
        <location evidence="1">Membrane</location>
        <topology evidence="1">Multi-pass membrane protein</topology>
    </subcellularLocation>
</comment>
<dbReference type="PANTHER" id="PTHR23506:SF35">
    <property type="entry name" value="MAJOR FACILITATOR SUPERFAMILY (MFS) PROFILE DOMAIN-CONTAINING PROTEIN-RELATED"/>
    <property type="match status" value="1"/>
</dbReference>
<proteinExistence type="predicted"/>
<evidence type="ECO:0000256" key="1">
    <source>
        <dbReference type="ARBA" id="ARBA00004141"/>
    </source>
</evidence>
<dbReference type="SUPFAM" id="SSF103473">
    <property type="entry name" value="MFS general substrate transporter"/>
    <property type="match status" value="1"/>
</dbReference>
<sequence>MARTTHKWRASKVFVVVVISTAMFADTFLFSFIVPILQVTLEKRVKLNPDYTQIASSLILSMNALVSIIIAPLVGRLSDRVSKKNNLMVASWILNIFGTILTGWWSSLLGLFTGRLIQTISGSVIWIVGMAILGQTVGADRMSTTFGVVTMFITAGLFTGPAISGSLYEFVGYSRTWLTALAILMAGTTLQLIMVESPGTAKKTQIAQSKFSETYENIIESGKPDIIMPDDDDLGFSGTHSDDTEASETSSLLGGTQSSLIQPDVNSYQSISQLTSESSLLQSQDRQDIPSQNVYVLLLRQSRVLVSLVSDVVFAIILASLEATLPSHIQNVFGWRTLGAGLLFVLIQVPTLVLLGPIGLLKDKFGLRYPISIGFLLFVPSLWLLGLPGSGIFQWIGDKGVGPIIYIVALILIGICRTLVIGFGGVEVMQASNHLEEENPGIFGENGCYSRAFSVANIFWKIGMLIGPLISGALSESVGYYYMNVFLGESVLLPGYLGRIVHCYSYIRSTN</sequence>
<feature type="transmembrane region" description="Helical" evidence="7">
    <location>
        <begin position="12"/>
        <end position="34"/>
    </location>
</feature>
<feature type="region of interest" description="Disordered" evidence="6">
    <location>
        <begin position="222"/>
        <end position="255"/>
    </location>
</feature>
<evidence type="ECO:0000256" key="3">
    <source>
        <dbReference type="ARBA" id="ARBA00022692"/>
    </source>
</evidence>
<dbReference type="Gene3D" id="1.20.1250.20">
    <property type="entry name" value="MFS general substrate transporter like domains"/>
    <property type="match status" value="1"/>
</dbReference>
<feature type="transmembrane region" description="Helical" evidence="7">
    <location>
        <begin position="145"/>
        <end position="164"/>
    </location>
</feature>
<keyword evidence="5 7" id="KW-0472">Membrane</keyword>
<dbReference type="AlphaFoldDB" id="A0AAD4PY83"/>
<name>A0AAD4PY83_9EURO</name>
<organism evidence="9 10">
    <name type="scientific">Talaromyces proteolyticus</name>
    <dbReference type="NCBI Taxonomy" id="1131652"/>
    <lineage>
        <taxon>Eukaryota</taxon>
        <taxon>Fungi</taxon>
        <taxon>Dikarya</taxon>
        <taxon>Ascomycota</taxon>
        <taxon>Pezizomycotina</taxon>
        <taxon>Eurotiomycetes</taxon>
        <taxon>Eurotiomycetidae</taxon>
        <taxon>Eurotiales</taxon>
        <taxon>Trichocomaceae</taxon>
        <taxon>Talaromyces</taxon>
        <taxon>Talaromyces sect. Bacilispori</taxon>
    </lineage>
</organism>
<evidence type="ECO:0000256" key="4">
    <source>
        <dbReference type="ARBA" id="ARBA00022989"/>
    </source>
</evidence>
<reference evidence="9" key="1">
    <citation type="submission" date="2021-12" db="EMBL/GenBank/DDBJ databases">
        <title>Convergent genome expansion in fungi linked to evolution of root-endophyte symbiosis.</title>
        <authorList>
            <consortium name="DOE Joint Genome Institute"/>
            <person name="Ke Y.-H."/>
            <person name="Bonito G."/>
            <person name="Liao H.-L."/>
            <person name="Looney B."/>
            <person name="Rojas-Flechas A."/>
            <person name="Nash J."/>
            <person name="Hameed K."/>
            <person name="Schadt C."/>
            <person name="Martin F."/>
            <person name="Crous P.W."/>
            <person name="Miettinen O."/>
            <person name="Magnuson J.K."/>
            <person name="Labbe J."/>
            <person name="Jacobson D."/>
            <person name="Doktycz M.J."/>
            <person name="Veneault-Fourrey C."/>
            <person name="Kuo A."/>
            <person name="Mondo S."/>
            <person name="Calhoun S."/>
            <person name="Riley R."/>
            <person name="Ohm R."/>
            <person name="LaButti K."/>
            <person name="Andreopoulos B."/>
            <person name="Pangilinan J."/>
            <person name="Nolan M."/>
            <person name="Tritt A."/>
            <person name="Clum A."/>
            <person name="Lipzen A."/>
            <person name="Daum C."/>
            <person name="Barry K."/>
            <person name="Grigoriev I.V."/>
            <person name="Vilgalys R."/>
        </authorList>
    </citation>
    <scope>NUCLEOTIDE SEQUENCE</scope>
    <source>
        <strain evidence="9">PMI_201</strain>
    </source>
</reference>
<evidence type="ECO:0000259" key="8">
    <source>
        <dbReference type="PROSITE" id="PS50850"/>
    </source>
</evidence>
<keyword evidence="3 7" id="KW-0812">Transmembrane</keyword>
<accession>A0AAD4PY83</accession>
<dbReference type="InterPro" id="IPR036259">
    <property type="entry name" value="MFS_trans_sf"/>
</dbReference>
<evidence type="ECO:0000256" key="7">
    <source>
        <dbReference type="SAM" id="Phobius"/>
    </source>
</evidence>
<keyword evidence="2" id="KW-0813">Transport</keyword>
<dbReference type="Pfam" id="PF07690">
    <property type="entry name" value="MFS_1"/>
    <property type="match status" value="1"/>
</dbReference>
<comment type="caution">
    <text evidence="9">The sequence shown here is derived from an EMBL/GenBank/DDBJ whole genome shotgun (WGS) entry which is preliminary data.</text>
</comment>
<feature type="transmembrane region" description="Helical" evidence="7">
    <location>
        <begin position="403"/>
        <end position="426"/>
    </location>
</feature>
<feature type="transmembrane region" description="Helical" evidence="7">
    <location>
        <begin position="87"/>
        <end position="106"/>
    </location>
</feature>
<evidence type="ECO:0000313" key="10">
    <source>
        <dbReference type="Proteomes" id="UP001201262"/>
    </source>
</evidence>
<dbReference type="PROSITE" id="PS50850">
    <property type="entry name" value="MFS"/>
    <property type="match status" value="1"/>
</dbReference>
<feature type="transmembrane region" description="Helical" evidence="7">
    <location>
        <begin position="112"/>
        <end position="133"/>
    </location>
</feature>
<feature type="domain" description="Major facilitator superfamily (MFS) profile" evidence="8">
    <location>
        <begin position="15"/>
        <end position="511"/>
    </location>
</feature>
<keyword evidence="10" id="KW-1185">Reference proteome</keyword>
<evidence type="ECO:0000256" key="5">
    <source>
        <dbReference type="ARBA" id="ARBA00023136"/>
    </source>
</evidence>
<evidence type="ECO:0000256" key="6">
    <source>
        <dbReference type="SAM" id="MobiDB-lite"/>
    </source>
</evidence>